<feature type="region of interest" description="Disordered" evidence="1">
    <location>
        <begin position="111"/>
        <end position="136"/>
    </location>
</feature>
<gene>
    <name evidence="2" type="ORF">H1R20_g14638</name>
</gene>
<evidence type="ECO:0000313" key="3">
    <source>
        <dbReference type="Proteomes" id="UP001140091"/>
    </source>
</evidence>
<evidence type="ECO:0000313" key="2">
    <source>
        <dbReference type="EMBL" id="KAJ2922469.1"/>
    </source>
</evidence>
<feature type="compositionally biased region" description="Basic and acidic residues" evidence="1">
    <location>
        <begin position="26"/>
        <end position="42"/>
    </location>
</feature>
<dbReference type="OrthoDB" id="3361009at2759"/>
<accession>A0A9W8IXE9</accession>
<feature type="compositionally biased region" description="Basic and acidic residues" evidence="1">
    <location>
        <begin position="127"/>
        <end position="136"/>
    </location>
</feature>
<name>A0A9W8IXE9_9AGAR</name>
<dbReference type="Proteomes" id="UP001140091">
    <property type="component" value="Unassembled WGS sequence"/>
</dbReference>
<feature type="compositionally biased region" description="Polar residues" evidence="1">
    <location>
        <begin position="69"/>
        <end position="78"/>
    </location>
</feature>
<keyword evidence="3" id="KW-1185">Reference proteome</keyword>
<feature type="region of interest" description="Disordered" evidence="1">
    <location>
        <begin position="1"/>
        <end position="92"/>
    </location>
</feature>
<feature type="non-terminal residue" evidence="2">
    <location>
        <position position="1"/>
    </location>
</feature>
<reference evidence="2" key="1">
    <citation type="submission" date="2022-06" db="EMBL/GenBank/DDBJ databases">
        <title>Genome Sequence of Candolleomyces eurysporus.</title>
        <authorList>
            <person name="Buettner E."/>
        </authorList>
    </citation>
    <scope>NUCLEOTIDE SEQUENCE</scope>
    <source>
        <strain evidence="2">VTCC 930004</strain>
    </source>
</reference>
<proteinExistence type="predicted"/>
<organism evidence="2 3">
    <name type="scientific">Candolleomyces eurysporus</name>
    <dbReference type="NCBI Taxonomy" id="2828524"/>
    <lineage>
        <taxon>Eukaryota</taxon>
        <taxon>Fungi</taxon>
        <taxon>Dikarya</taxon>
        <taxon>Basidiomycota</taxon>
        <taxon>Agaricomycotina</taxon>
        <taxon>Agaricomycetes</taxon>
        <taxon>Agaricomycetidae</taxon>
        <taxon>Agaricales</taxon>
        <taxon>Agaricineae</taxon>
        <taxon>Psathyrellaceae</taxon>
        <taxon>Candolleomyces</taxon>
    </lineage>
</organism>
<comment type="caution">
    <text evidence="2">The sequence shown here is derived from an EMBL/GenBank/DDBJ whole genome shotgun (WGS) entry which is preliminary data.</text>
</comment>
<sequence>MDPITLNTGSAFNQPSYEAEAPIGHHRPEDRTVRQLSEERDIHRNHHPVNTFAPPSSNFDQPREPIDTAPQQASTQPGDGTEVHHTATGTTTVPFKERVIGVAQKTRGTLLGKPELKEHGQAILDGRTTHEKDRDL</sequence>
<feature type="compositionally biased region" description="Polar residues" evidence="1">
    <location>
        <begin position="1"/>
        <end position="16"/>
    </location>
</feature>
<protein>
    <submittedName>
        <fullName evidence="2">Uncharacterized protein</fullName>
    </submittedName>
</protein>
<dbReference type="AlphaFoldDB" id="A0A9W8IXE9"/>
<evidence type="ECO:0000256" key="1">
    <source>
        <dbReference type="SAM" id="MobiDB-lite"/>
    </source>
</evidence>
<dbReference type="EMBL" id="JANBPK010001489">
    <property type="protein sequence ID" value="KAJ2922469.1"/>
    <property type="molecule type" value="Genomic_DNA"/>
</dbReference>